<keyword evidence="3" id="KW-1185">Reference proteome</keyword>
<accession>A0A2C6DNH1</accession>
<keyword evidence="2" id="KW-0503">Monooxygenase</keyword>
<proteinExistence type="predicted"/>
<dbReference type="GO" id="GO:0005829">
    <property type="term" value="C:cytosol"/>
    <property type="evidence" value="ECO:0007669"/>
    <property type="project" value="TreeGrafter"/>
</dbReference>
<feature type="domain" description="ABM" evidence="1">
    <location>
        <begin position="16"/>
        <end position="108"/>
    </location>
</feature>
<dbReference type="Proteomes" id="UP000224974">
    <property type="component" value="Unassembled WGS sequence"/>
</dbReference>
<protein>
    <submittedName>
        <fullName evidence="2">Antibiotic biosynthesis monooxygenase</fullName>
    </submittedName>
</protein>
<dbReference type="InterPro" id="IPR011008">
    <property type="entry name" value="Dimeric_a/b-barrel"/>
</dbReference>
<dbReference type="PANTHER" id="PTHR33336:SF3">
    <property type="entry name" value="ABM DOMAIN-CONTAINING PROTEIN"/>
    <property type="match status" value="1"/>
</dbReference>
<keyword evidence="2" id="KW-0560">Oxidoreductase</keyword>
<dbReference type="GO" id="GO:0004497">
    <property type="term" value="F:monooxygenase activity"/>
    <property type="evidence" value="ECO:0007669"/>
    <property type="project" value="UniProtKB-KW"/>
</dbReference>
<evidence type="ECO:0000259" key="1">
    <source>
        <dbReference type="PROSITE" id="PS51725"/>
    </source>
</evidence>
<dbReference type="InterPro" id="IPR007138">
    <property type="entry name" value="ABM_dom"/>
</dbReference>
<gene>
    <name evidence="2" type="ORF">CRN84_16195</name>
</gene>
<dbReference type="STRING" id="1111728.GCA_000427805_02974"/>
<reference evidence="3" key="1">
    <citation type="submission" date="2017-09" db="EMBL/GenBank/DDBJ databases">
        <title>FDA dAtabase for Regulatory Grade micrObial Sequences (FDA-ARGOS): Supporting development and validation of Infectious Disease Dx tests.</title>
        <authorList>
            <person name="Minogue T."/>
            <person name="Wolcott M."/>
            <person name="Wasieloski L."/>
            <person name="Aguilar W."/>
            <person name="Moore D."/>
            <person name="Tallon L."/>
            <person name="Sadzewicz L."/>
            <person name="Ott S."/>
            <person name="Zhao X."/>
            <person name="Nagaraj S."/>
            <person name="Vavikolanu K."/>
            <person name="Aluvathingal J."/>
            <person name="Nadendla S."/>
            <person name="Sichtig H."/>
        </authorList>
    </citation>
    <scope>NUCLEOTIDE SEQUENCE [LARGE SCALE GENOMIC DNA]</scope>
    <source>
        <strain evidence="3">FDAARGOS_387</strain>
    </source>
</reference>
<organism evidence="2 3">
    <name type="scientific">Budvicia aquatica</name>
    <dbReference type="NCBI Taxonomy" id="82979"/>
    <lineage>
        <taxon>Bacteria</taxon>
        <taxon>Pseudomonadati</taxon>
        <taxon>Pseudomonadota</taxon>
        <taxon>Gammaproteobacteria</taxon>
        <taxon>Enterobacterales</taxon>
        <taxon>Budviciaceae</taxon>
        <taxon>Budvicia</taxon>
    </lineage>
</organism>
<dbReference type="PROSITE" id="PS51725">
    <property type="entry name" value="ABM"/>
    <property type="match status" value="1"/>
</dbReference>
<dbReference type="SUPFAM" id="SSF54909">
    <property type="entry name" value="Dimeric alpha+beta barrel"/>
    <property type="match status" value="1"/>
</dbReference>
<evidence type="ECO:0000313" key="2">
    <source>
        <dbReference type="EMBL" id="PHI30767.1"/>
    </source>
</evidence>
<comment type="caution">
    <text evidence="2">The sequence shown here is derived from an EMBL/GenBank/DDBJ whole genome shotgun (WGS) entry which is preliminary data.</text>
</comment>
<dbReference type="Pfam" id="PF03992">
    <property type="entry name" value="ABM"/>
    <property type="match status" value="1"/>
</dbReference>
<sequence>MGYSDAYNKELSVSEITIVATLTIKADYQAPLMVELKKLVDSSRAENGCLQYDLHQDNKNPLVYIFIERWASQAIVDVHNQSEHFIAFGQFAAGKIESLAINLMTKVY</sequence>
<dbReference type="Gene3D" id="3.30.70.100">
    <property type="match status" value="1"/>
</dbReference>
<dbReference type="PANTHER" id="PTHR33336">
    <property type="entry name" value="QUINOL MONOOXYGENASE YGIN-RELATED"/>
    <property type="match status" value="1"/>
</dbReference>
<dbReference type="InterPro" id="IPR050744">
    <property type="entry name" value="AI-2_Isomerase_LsrG"/>
</dbReference>
<dbReference type="EMBL" id="PDDX01000001">
    <property type="protein sequence ID" value="PHI30767.1"/>
    <property type="molecule type" value="Genomic_DNA"/>
</dbReference>
<evidence type="ECO:0000313" key="3">
    <source>
        <dbReference type="Proteomes" id="UP000224974"/>
    </source>
</evidence>
<dbReference type="OrthoDB" id="9812192at2"/>
<name>A0A2C6DNH1_9GAMM</name>
<dbReference type="AlphaFoldDB" id="A0A2C6DNH1"/>